<sequence>MWNKKIKSAGLHCHTDRNRTKKSGQNTCHGTIYLLSSTNIRLCILLNVQWFSHSHFEYT</sequence>
<reference evidence="1" key="2">
    <citation type="journal article" date="2015" name="Fish Shellfish Immunol.">
        <title>Early steps in the European eel (Anguilla anguilla)-Vibrio vulnificus interaction in the gills: Role of the RtxA13 toxin.</title>
        <authorList>
            <person name="Callol A."/>
            <person name="Pajuelo D."/>
            <person name="Ebbesson L."/>
            <person name="Teles M."/>
            <person name="MacKenzie S."/>
            <person name="Amaro C."/>
        </authorList>
    </citation>
    <scope>NUCLEOTIDE SEQUENCE</scope>
</reference>
<reference evidence="1" key="1">
    <citation type="submission" date="2014-11" db="EMBL/GenBank/DDBJ databases">
        <authorList>
            <person name="Amaro Gonzalez C."/>
        </authorList>
    </citation>
    <scope>NUCLEOTIDE SEQUENCE</scope>
</reference>
<name>A0A0E9SFD2_ANGAN</name>
<protein>
    <submittedName>
        <fullName evidence="1">Uncharacterized protein</fullName>
    </submittedName>
</protein>
<evidence type="ECO:0000313" key="1">
    <source>
        <dbReference type="EMBL" id="JAH39991.1"/>
    </source>
</evidence>
<dbReference type="EMBL" id="GBXM01068586">
    <property type="protein sequence ID" value="JAH39991.1"/>
    <property type="molecule type" value="Transcribed_RNA"/>
</dbReference>
<accession>A0A0E9SFD2</accession>
<organism evidence="1">
    <name type="scientific">Anguilla anguilla</name>
    <name type="common">European freshwater eel</name>
    <name type="synonym">Muraena anguilla</name>
    <dbReference type="NCBI Taxonomy" id="7936"/>
    <lineage>
        <taxon>Eukaryota</taxon>
        <taxon>Metazoa</taxon>
        <taxon>Chordata</taxon>
        <taxon>Craniata</taxon>
        <taxon>Vertebrata</taxon>
        <taxon>Euteleostomi</taxon>
        <taxon>Actinopterygii</taxon>
        <taxon>Neopterygii</taxon>
        <taxon>Teleostei</taxon>
        <taxon>Anguilliformes</taxon>
        <taxon>Anguillidae</taxon>
        <taxon>Anguilla</taxon>
    </lineage>
</organism>
<proteinExistence type="predicted"/>
<dbReference type="AlphaFoldDB" id="A0A0E9SFD2"/>